<dbReference type="AlphaFoldDB" id="A0A398B9X4"/>
<sequence>MGIVKRVNNKENRSVHDAKEADMYKILKELYIKVGKDLEVNYATEDSLGIYGVQGNMVVSDECIVK</sequence>
<comment type="caution">
    <text evidence="1">The sequence shown here is derived from an EMBL/GenBank/DDBJ whole genome shotgun (WGS) entry which is preliminary data.</text>
</comment>
<proteinExistence type="predicted"/>
<name>A0A398B9X4_9BACI</name>
<protein>
    <submittedName>
        <fullName evidence="1">Uncharacterized protein</fullName>
    </submittedName>
</protein>
<dbReference type="Proteomes" id="UP000265816">
    <property type="component" value="Unassembled WGS sequence"/>
</dbReference>
<gene>
    <name evidence="1" type="ORF">D1970_06760</name>
</gene>
<keyword evidence="2" id="KW-1185">Reference proteome</keyword>
<evidence type="ECO:0000313" key="1">
    <source>
        <dbReference type="EMBL" id="RID86627.1"/>
    </source>
</evidence>
<reference evidence="1 2" key="1">
    <citation type="submission" date="2018-08" db="EMBL/GenBank/DDBJ databases">
        <title>Bacillus jemisoniae sp. nov., Bacillus chryseoplanitiae sp. nov., Bacillus resnikiae sp. nov., and Bacillus frankliniae sp. nov., isolated from Viking spacecraft and associated surfaces.</title>
        <authorList>
            <person name="Seuylemezian A."/>
            <person name="Vaishampayan P."/>
        </authorList>
    </citation>
    <scope>NUCLEOTIDE SEQUENCE [LARGE SCALE GENOMIC DNA]</scope>
    <source>
        <strain evidence="1 2">JJ-247</strain>
    </source>
</reference>
<organism evidence="1 2">
    <name type="scientific">Mesobacillus zeae</name>
    <dbReference type="NCBI Taxonomy" id="1917180"/>
    <lineage>
        <taxon>Bacteria</taxon>
        <taxon>Bacillati</taxon>
        <taxon>Bacillota</taxon>
        <taxon>Bacilli</taxon>
        <taxon>Bacillales</taxon>
        <taxon>Bacillaceae</taxon>
        <taxon>Mesobacillus</taxon>
    </lineage>
</organism>
<evidence type="ECO:0000313" key="2">
    <source>
        <dbReference type="Proteomes" id="UP000265816"/>
    </source>
</evidence>
<dbReference type="EMBL" id="QWVT01000012">
    <property type="protein sequence ID" value="RID86627.1"/>
    <property type="molecule type" value="Genomic_DNA"/>
</dbReference>
<accession>A0A398B9X4</accession>